<evidence type="ECO:0000256" key="1">
    <source>
        <dbReference type="SAM" id="MobiDB-lite"/>
    </source>
</evidence>
<accession>A0ABP9JBT1</accession>
<reference evidence="3" key="1">
    <citation type="journal article" date="2019" name="Int. J. Syst. Evol. Microbiol.">
        <title>The Global Catalogue of Microorganisms (GCM) 10K type strain sequencing project: providing services to taxonomists for standard genome sequencing and annotation.</title>
        <authorList>
            <consortium name="The Broad Institute Genomics Platform"/>
            <consortium name="The Broad Institute Genome Sequencing Center for Infectious Disease"/>
            <person name="Wu L."/>
            <person name="Ma J."/>
        </authorList>
    </citation>
    <scope>NUCLEOTIDE SEQUENCE [LARGE SCALE GENOMIC DNA]</scope>
    <source>
        <strain evidence="3">JCM 18409</strain>
    </source>
</reference>
<evidence type="ECO:0000313" key="2">
    <source>
        <dbReference type="EMBL" id="GAA5025432.1"/>
    </source>
</evidence>
<organism evidence="2 3">
    <name type="scientific">Streptomyces siamensis</name>
    <dbReference type="NCBI Taxonomy" id="1274986"/>
    <lineage>
        <taxon>Bacteria</taxon>
        <taxon>Bacillati</taxon>
        <taxon>Actinomycetota</taxon>
        <taxon>Actinomycetes</taxon>
        <taxon>Kitasatosporales</taxon>
        <taxon>Streptomycetaceae</taxon>
        <taxon>Streptomyces</taxon>
    </lineage>
</organism>
<evidence type="ECO:0000313" key="3">
    <source>
        <dbReference type="Proteomes" id="UP001501759"/>
    </source>
</evidence>
<name>A0ABP9JBT1_9ACTN</name>
<proteinExistence type="predicted"/>
<dbReference type="EMBL" id="BAABKB010000028">
    <property type="protein sequence ID" value="GAA5025432.1"/>
    <property type="molecule type" value="Genomic_DNA"/>
</dbReference>
<feature type="region of interest" description="Disordered" evidence="1">
    <location>
        <begin position="96"/>
        <end position="119"/>
    </location>
</feature>
<gene>
    <name evidence="2" type="ORF">GCM10023335_60060</name>
</gene>
<keyword evidence="3" id="KW-1185">Reference proteome</keyword>
<comment type="caution">
    <text evidence="2">The sequence shown here is derived from an EMBL/GenBank/DDBJ whole genome shotgun (WGS) entry which is preliminary data.</text>
</comment>
<protein>
    <submittedName>
        <fullName evidence="2">Uncharacterized protein</fullName>
    </submittedName>
</protein>
<sequence>MVTRAIRVRLDGTASQSDIGALKKWLEREKPLEELVRSGELRIQESAGSDQQGTDEQGTPMGAAIEILMLLSGAAAQSMFDTVFKQVGRGVKAWYENRRSVESGDPPDYDVDPVHLDER</sequence>
<feature type="compositionally biased region" description="Polar residues" evidence="1">
    <location>
        <begin position="46"/>
        <end position="57"/>
    </location>
</feature>
<feature type="region of interest" description="Disordered" evidence="1">
    <location>
        <begin position="39"/>
        <end position="60"/>
    </location>
</feature>
<dbReference type="Proteomes" id="UP001501759">
    <property type="component" value="Unassembled WGS sequence"/>
</dbReference>